<evidence type="ECO:0000256" key="4">
    <source>
        <dbReference type="ARBA" id="ARBA00023163"/>
    </source>
</evidence>
<evidence type="ECO:0000256" key="2">
    <source>
        <dbReference type="ARBA" id="ARBA00023015"/>
    </source>
</evidence>
<dbReference type="GO" id="GO:0016987">
    <property type="term" value="F:sigma factor activity"/>
    <property type="evidence" value="ECO:0007669"/>
    <property type="project" value="UniProtKB-KW"/>
</dbReference>
<reference evidence="8" key="1">
    <citation type="submission" date="2020-08" db="EMBL/GenBank/DDBJ databases">
        <title>Genome public.</title>
        <authorList>
            <person name="Liu C."/>
            <person name="Sun Q."/>
        </authorList>
    </citation>
    <scope>NUCLEOTIDE SEQUENCE</scope>
    <source>
        <strain evidence="8">NSJ-28</strain>
    </source>
</reference>
<dbReference type="GO" id="GO:0003677">
    <property type="term" value="F:DNA binding"/>
    <property type="evidence" value="ECO:0007669"/>
    <property type="project" value="InterPro"/>
</dbReference>
<evidence type="ECO:0000259" key="7">
    <source>
        <dbReference type="Pfam" id="PF08281"/>
    </source>
</evidence>
<evidence type="ECO:0000256" key="3">
    <source>
        <dbReference type="ARBA" id="ARBA00023082"/>
    </source>
</evidence>
<gene>
    <name evidence="8" type="ORF">H8S45_12855</name>
</gene>
<dbReference type="Gene3D" id="1.10.1740.10">
    <property type="match status" value="1"/>
</dbReference>
<feature type="domain" description="RNA polymerase sigma factor 70 region 4 type 2" evidence="7">
    <location>
        <begin position="106"/>
        <end position="157"/>
    </location>
</feature>
<dbReference type="InterPro" id="IPR036388">
    <property type="entry name" value="WH-like_DNA-bd_sf"/>
</dbReference>
<comment type="similarity">
    <text evidence="1">Belongs to the sigma-70 factor family. ECF subfamily.</text>
</comment>
<dbReference type="RefSeq" id="WP_054328074.1">
    <property type="nucleotide sequence ID" value="NZ_JACOPL010000014.1"/>
</dbReference>
<dbReference type="PANTHER" id="PTHR43133">
    <property type="entry name" value="RNA POLYMERASE ECF-TYPE SIGMA FACTO"/>
    <property type="match status" value="1"/>
</dbReference>
<protein>
    <submittedName>
        <fullName evidence="8">Sigma-70 family RNA polymerase sigma factor</fullName>
    </submittedName>
</protein>
<dbReference type="AlphaFoldDB" id="A0A923RWV2"/>
<accession>A0A923RWV2</accession>
<dbReference type="NCBIfam" id="TIGR02937">
    <property type="entry name" value="sigma70-ECF"/>
    <property type="match status" value="1"/>
</dbReference>
<comment type="caution">
    <text evidence="8">The sequence shown here is derived from an EMBL/GenBank/DDBJ whole genome shotgun (WGS) entry which is preliminary data.</text>
</comment>
<evidence type="ECO:0000256" key="1">
    <source>
        <dbReference type="ARBA" id="ARBA00010641"/>
    </source>
</evidence>
<dbReference type="InterPro" id="IPR039425">
    <property type="entry name" value="RNA_pol_sigma-70-like"/>
</dbReference>
<proteinExistence type="inferred from homology"/>
<keyword evidence="4" id="KW-0804">Transcription</keyword>
<dbReference type="InterPro" id="IPR013249">
    <property type="entry name" value="RNA_pol_sigma70_r4_t2"/>
</dbReference>
<dbReference type="EMBL" id="JACOPL010000014">
    <property type="protein sequence ID" value="MBC5726344.1"/>
    <property type="molecule type" value="Genomic_DNA"/>
</dbReference>
<dbReference type="GO" id="GO:0006352">
    <property type="term" value="P:DNA-templated transcription initiation"/>
    <property type="evidence" value="ECO:0007669"/>
    <property type="project" value="InterPro"/>
</dbReference>
<evidence type="ECO:0000313" key="9">
    <source>
        <dbReference type="Proteomes" id="UP000606499"/>
    </source>
</evidence>
<dbReference type="Proteomes" id="UP000606499">
    <property type="component" value="Unassembled WGS sequence"/>
</dbReference>
<feature type="domain" description="RNA polymerase sigma-70 region 2" evidence="6">
    <location>
        <begin position="22"/>
        <end position="87"/>
    </location>
</feature>
<keyword evidence="2" id="KW-0805">Transcription regulation</keyword>
<keyword evidence="3" id="KW-0731">Sigma factor</keyword>
<evidence type="ECO:0000256" key="5">
    <source>
        <dbReference type="SAM" id="MobiDB-lite"/>
    </source>
</evidence>
<sequence>MDARTLDERFALGGEQALADAIELYGQPLLRYCHHILCDYHEAQDAVQTTFIKAYDNRSRFRAGTSLSAWLYRLAYTTCIDMLRRRKFQLLTPPPAAADPDYIGDDLRRALQALSPEQRALVFGRVIEQRSFDALAVIYGKPAATLRKRYERARKKLAQALEGTPAERRRKQPYESNTR</sequence>
<keyword evidence="9" id="KW-1185">Reference proteome</keyword>
<dbReference type="SUPFAM" id="SSF88659">
    <property type="entry name" value="Sigma3 and sigma4 domains of RNA polymerase sigma factors"/>
    <property type="match status" value="1"/>
</dbReference>
<dbReference type="Gene3D" id="1.10.10.10">
    <property type="entry name" value="Winged helix-like DNA-binding domain superfamily/Winged helix DNA-binding domain"/>
    <property type="match status" value="1"/>
</dbReference>
<evidence type="ECO:0000259" key="6">
    <source>
        <dbReference type="Pfam" id="PF04542"/>
    </source>
</evidence>
<dbReference type="SUPFAM" id="SSF88946">
    <property type="entry name" value="Sigma2 domain of RNA polymerase sigma factors"/>
    <property type="match status" value="1"/>
</dbReference>
<feature type="region of interest" description="Disordered" evidence="5">
    <location>
        <begin position="157"/>
        <end position="179"/>
    </location>
</feature>
<dbReference type="InterPro" id="IPR013324">
    <property type="entry name" value="RNA_pol_sigma_r3/r4-like"/>
</dbReference>
<dbReference type="PANTHER" id="PTHR43133:SF51">
    <property type="entry name" value="RNA POLYMERASE SIGMA FACTOR"/>
    <property type="match status" value="1"/>
</dbReference>
<evidence type="ECO:0000313" key="8">
    <source>
        <dbReference type="EMBL" id="MBC5726344.1"/>
    </source>
</evidence>
<organism evidence="8 9">
    <name type="scientific">Agathobaculum faecis</name>
    <dbReference type="NCBI Taxonomy" id="2763013"/>
    <lineage>
        <taxon>Bacteria</taxon>
        <taxon>Bacillati</taxon>
        <taxon>Bacillota</taxon>
        <taxon>Clostridia</taxon>
        <taxon>Eubacteriales</taxon>
        <taxon>Butyricicoccaceae</taxon>
        <taxon>Agathobaculum</taxon>
    </lineage>
</organism>
<dbReference type="InterPro" id="IPR013325">
    <property type="entry name" value="RNA_pol_sigma_r2"/>
</dbReference>
<dbReference type="InterPro" id="IPR014284">
    <property type="entry name" value="RNA_pol_sigma-70_dom"/>
</dbReference>
<dbReference type="Pfam" id="PF08281">
    <property type="entry name" value="Sigma70_r4_2"/>
    <property type="match status" value="1"/>
</dbReference>
<dbReference type="InterPro" id="IPR007627">
    <property type="entry name" value="RNA_pol_sigma70_r2"/>
</dbReference>
<name>A0A923RWV2_9FIRM</name>
<dbReference type="Pfam" id="PF04542">
    <property type="entry name" value="Sigma70_r2"/>
    <property type="match status" value="1"/>
</dbReference>